<gene>
    <name evidence="3" type="ORF">GPUH_LOCUS10088</name>
</gene>
<reference evidence="3 4" key="2">
    <citation type="submission" date="2018-11" db="EMBL/GenBank/DDBJ databases">
        <authorList>
            <consortium name="Pathogen Informatics"/>
        </authorList>
    </citation>
    <scope>NUCLEOTIDE SEQUENCE [LARGE SCALE GENOMIC DNA]</scope>
</reference>
<dbReference type="InterPro" id="IPR029063">
    <property type="entry name" value="SAM-dependent_MTases_sf"/>
</dbReference>
<accession>A0A183DMZ2</accession>
<dbReference type="WBParaSite" id="GPUH_0001009601-mRNA-1">
    <property type="protein sequence ID" value="GPUH_0001009601-mRNA-1"/>
    <property type="gene ID" value="GPUH_0001009601"/>
</dbReference>
<protein>
    <submittedName>
        <fullName evidence="5">PRMT5 domain-containing protein</fullName>
    </submittedName>
</protein>
<organism evidence="5">
    <name type="scientific">Gongylonema pulchrum</name>
    <dbReference type="NCBI Taxonomy" id="637853"/>
    <lineage>
        <taxon>Eukaryota</taxon>
        <taxon>Metazoa</taxon>
        <taxon>Ecdysozoa</taxon>
        <taxon>Nematoda</taxon>
        <taxon>Chromadorea</taxon>
        <taxon>Rhabditida</taxon>
        <taxon>Spirurina</taxon>
        <taxon>Spiruromorpha</taxon>
        <taxon>Spiruroidea</taxon>
        <taxon>Gongylonematidae</taxon>
        <taxon>Gongylonema</taxon>
    </lineage>
</organism>
<name>A0A183DMZ2_9BILA</name>
<proteinExistence type="predicted"/>
<dbReference type="InterPro" id="IPR025799">
    <property type="entry name" value="Arg_MeTrfase"/>
</dbReference>
<dbReference type="GO" id="GO:0005829">
    <property type="term" value="C:cytosol"/>
    <property type="evidence" value="ECO:0007669"/>
    <property type="project" value="TreeGrafter"/>
</dbReference>
<evidence type="ECO:0000259" key="2">
    <source>
        <dbReference type="Pfam" id="PF05185"/>
    </source>
</evidence>
<dbReference type="AlphaFoldDB" id="A0A183DMZ2"/>
<dbReference type="GO" id="GO:0005634">
    <property type="term" value="C:nucleus"/>
    <property type="evidence" value="ECO:0007669"/>
    <property type="project" value="TreeGrafter"/>
</dbReference>
<dbReference type="GO" id="GO:0006355">
    <property type="term" value="P:regulation of DNA-templated transcription"/>
    <property type="evidence" value="ECO:0007669"/>
    <property type="project" value="TreeGrafter"/>
</dbReference>
<keyword evidence="1" id="KW-0949">S-adenosyl-L-methionine</keyword>
<dbReference type="EMBL" id="UYRT01036324">
    <property type="protein sequence ID" value="VDK81747.1"/>
    <property type="molecule type" value="Genomic_DNA"/>
</dbReference>
<dbReference type="OrthoDB" id="1368803at2759"/>
<dbReference type="PANTHER" id="PTHR10738">
    <property type="entry name" value="PROTEIN ARGININE N-METHYLTRANSFERASE 5"/>
    <property type="match status" value="1"/>
</dbReference>
<evidence type="ECO:0000313" key="4">
    <source>
        <dbReference type="Proteomes" id="UP000271098"/>
    </source>
</evidence>
<dbReference type="Proteomes" id="UP000271098">
    <property type="component" value="Unassembled WGS sequence"/>
</dbReference>
<dbReference type="Gene3D" id="3.40.50.150">
    <property type="entry name" value="Vaccinia Virus protein VP39"/>
    <property type="match status" value="1"/>
</dbReference>
<dbReference type="GO" id="GO:0016274">
    <property type="term" value="F:protein-arginine N-methyltransferase activity"/>
    <property type="evidence" value="ECO:0007669"/>
    <property type="project" value="InterPro"/>
</dbReference>
<sequence>MLTIVFERKAQRLRAHQRLITDLYVTETQRPMIHCTGAAEEEDARRYQSVNTVKALMQDKASRSKESMCVEDNVLLEYLGHQEYIDTLQIPLQPLADNLDSGTYAVFEEDVVKYTMYREAISHAIEELVEIVADQRQIVVYLLGAGRGPLV</sequence>
<feature type="domain" description="PRMT5 arginine-N-methyltransferase" evidence="2">
    <location>
        <begin position="81"/>
        <end position="151"/>
    </location>
</feature>
<evidence type="ECO:0000313" key="5">
    <source>
        <dbReference type="WBParaSite" id="GPUH_0001009601-mRNA-1"/>
    </source>
</evidence>
<dbReference type="Pfam" id="PF05185">
    <property type="entry name" value="PRMT5"/>
    <property type="match status" value="1"/>
</dbReference>
<evidence type="ECO:0000256" key="1">
    <source>
        <dbReference type="ARBA" id="ARBA00022691"/>
    </source>
</evidence>
<reference evidence="5" key="1">
    <citation type="submission" date="2016-06" db="UniProtKB">
        <authorList>
            <consortium name="WormBaseParasite"/>
        </authorList>
    </citation>
    <scope>IDENTIFICATION</scope>
</reference>
<keyword evidence="4" id="KW-1185">Reference proteome</keyword>
<evidence type="ECO:0000313" key="3">
    <source>
        <dbReference type="EMBL" id="VDK81747.1"/>
    </source>
</evidence>
<dbReference type="PANTHER" id="PTHR10738:SF0">
    <property type="entry name" value="PROTEIN ARGININE N-METHYLTRANSFERASE 5"/>
    <property type="match status" value="1"/>
</dbReference>
<dbReference type="InterPro" id="IPR035075">
    <property type="entry name" value="PRMT5"/>
</dbReference>